<keyword evidence="2" id="KW-1185">Reference proteome</keyword>
<name>A0ABW2XLJ9_9ACTN</name>
<proteinExistence type="predicted"/>
<dbReference type="RefSeq" id="WP_131761945.1">
    <property type="nucleotide sequence ID" value="NZ_CAACUY010000198.1"/>
</dbReference>
<sequence>MPTGVYVHLDDGLQERFQCAPGPGGWRYVGQRSDGVRLDLVVDARWRQIRVELVTPQWWIRGGLTGPELAWVRAAGETGEEHHERAVGFLGDSPAFLVAIARSLALDEGEQADVRLVRLTGPSLAALTATWRWRLASTSLHETDTEPLPVSSYEVTDLSTGEVSMVHLAGDVVLDAPNIELTELESPPNLLT</sequence>
<evidence type="ECO:0000313" key="2">
    <source>
        <dbReference type="Proteomes" id="UP001597063"/>
    </source>
</evidence>
<accession>A0ABW2XLJ9</accession>
<dbReference type="Proteomes" id="UP001597063">
    <property type="component" value="Unassembled WGS sequence"/>
</dbReference>
<comment type="caution">
    <text evidence="1">The sequence shown here is derived from an EMBL/GenBank/DDBJ whole genome shotgun (WGS) entry which is preliminary data.</text>
</comment>
<dbReference type="EMBL" id="JBHTGP010000006">
    <property type="protein sequence ID" value="MFD0685320.1"/>
    <property type="molecule type" value="Genomic_DNA"/>
</dbReference>
<organism evidence="1 2">
    <name type="scientific">Actinomadura fibrosa</name>
    <dbReference type="NCBI Taxonomy" id="111802"/>
    <lineage>
        <taxon>Bacteria</taxon>
        <taxon>Bacillati</taxon>
        <taxon>Actinomycetota</taxon>
        <taxon>Actinomycetes</taxon>
        <taxon>Streptosporangiales</taxon>
        <taxon>Thermomonosporaceae</taxon>
        <taxon>Actinomadura</taxon>
    </lineage>
</organism>
<protein>
    <recommendedName>
        <fullName evidence="3">Glycolipid-binding domain-containing protein</fullName>
    </recommendedName>
</protein>
<reference evidence="2" key="1">
    <citation type="journal article" date="2019" name="Int. J. Syst. Evol. Microbiol.">
        <title>The Global Catalogue of Microorganisms (GCM) 10K type strain sequencing project: providing services to taxonomists for standard genome sequencing and annotation.</title>
        <authorList>
            <consortium name="The Broad Institute Genomics Platform"/>
            <consortium name="The Broad Institute Genome Sequencing Center for Infectious Disease"/>
            <person name="Wu L."/>
            <person name="Ma J."/>
        </authorList>
    </citation>
    <scope>NUCLEOTIDE SEQUENCE [LARGE SCALE GENOMIC DNA]</scope>
    <source>
        <strain evidence="2">JCM 9371</strain>
    </source>
</reference>
<evidence type="ECO:0000313" key="1">
    <source>
        <dbReference type="EMBL" id="MFD0685320.1"/>
    </source>
</evidence>
<evidence type="ECO:0008006" key="3">
    <source>
        <dbReference type="Google" id="ProtNLM"/>
    </source>
</evidence>
<gene>
    <name evidence="1" type="ORF">ACFQZM_12495</name>
</gene>